<dbReference type="CDD" id="cd08771">
    <property type="entry name" value="DLP_1"/>
    <property type="match status" value="1"/>
</dbReference>
<dbReference type="GO" id="GO:0006897">
    <property type="term" value="P:endocytosis"/>
    <property type="evidence" value="ECO:0007669"/>
    <property type="project" value="TreeGrafter"/>
</dbReference>
<evidence type="ECO:0000259" key="3">
    <source>
        <dbReference type="PROSITE" id="PS51388"/>
    </source>
</evidence>
<evidence type="ECO:0000256" key="2">
    <source>
        <dbReference type="ARBA" id="ARBA00023134"/>
    </source>
</evidence>
<dbReference type="InterPro" id="IPR022812">
    <property type="entry name" value="Dynamin"/>
</dbReference>
<evidence type="ECO:0000313" key="5">
    <source>
        <dbReference type="EMBL" id="TIA32625.1"/>
    </source>
</evidence>
<organism evidence="5 6">
    <name type="scientific">Aureobasidium pullulans</name>
    <name type="common">Black yeast</name>
    <name type="synonym">Pullularia pullulans</name>
    <dbReference type="NCBI Taxonomy" id="5580"/>
    <lineage>
        <taxon>Eukaryota</taxon>
        <taxon>Fungi</taxon>
        <taxon>Dikarya</taxon>
        <taxon>Ascomycota</taxon>
        <taxon>Pezizomycotina</taxon>
        <taxon>Dothideomycetes</taxon>
        <taxon>Dothideomycetidae</taxon>
        <taxon>Dothideales</taxon>
        <taxon>Saccotheciaceae</taxon>
        <taxon>Aureobasidium</taxon>
    </lineage>
</organism>
<proteinExistence type="predicted"/>
<dbReference type="PROSITE" id="PS51388">
    <property type="entry name" value="GED"/>
    <property type="match status" value="1"/>
</dbReference>
<dbReference type="PROSITE" id="PS51718">
    <property type="entry name" value="G_DYNAMIN_2"/>
    <property type="match status" value="1"/>
</dbReference>
<dbReference type="SUPFAM" id="SSF52540">
    <property type="entry name" value="P-loop containing nucleoside triphosphate hydrolases"/>
    <property type="match status" value="1"/>
</dbReference>
<dbReference type="InterPro" id="IPR030381">
    <property type="entry name" value="G_DYNAMIN_dom"/>
</dbReference>
<feature type="domain" description="GED" evidence="3">
    <location>
        <begin position="625"/>
        <end position="712"/>
    </location>
</feature>
<dbReference type="FunFam" id="3.40.50.300:FF:001425">
    <property type="entry name" value="Dynamin GTPase, putative"/>
    <property type="match status" value="1"/>
</dbReference>
<dbReference type="GO" id="GO:0005739">
    <property type="term" value="C:mitochondrion"/>
    <property type="evidence" value="ECO:0007669"/>
    <property type="project" value="TreeGrafter"/>
</dbReference>
<dbReference type="PANTHER" id="PTHR11566">
    <property type="entry name" value="DYNAMIN"/>
    <property type="match status" value="1"/>
</dbReference>
<dbReference type="EMBL" id="QZBZ01000230">
    <property type="protein sequence ID" value="TIA32625.1"/>
    <property type="molecule type" value="Genomic_DNA"/>
</dbReference>
<evidence type="ECO:0000256" key="1">
    <source>
        <dbReference type="ARBA" id="ARBA00022741"/>
    </source>
</evidence>
<dbReference type="Proteomes" id="UP000308724">
    <property type="component" value="Unassembled WGS sequence"/>
</dbReference>
<dbReference type="Pfam" id="PF01031">
    <property type="entry name" value="Dynamin_M"/>
    <property type="match status" value="1"/>
</dbReference>
<dbReference type="GO" id="GO:0016559">
    <property type="term" value="P:peroxisome fission"/>
    <property type="evidence" value="ECO:0007669"/>
    <property type="project" value="TreeGrafter"/>
</dbReference>
<protein>
    <submittedName>
        <fullName evidence="5">Dynamin GTPase</fullName>
    </submittedName>
</protein>
<sequence>MAKDRATMGSIVDPALLDKIDKLFACGIGEYIHLPQLVVVGDQSSGKSSVLEGVTKLPFPRDSGLCTRFATQITFRRAHYTSTTITVIPSKNADEYHIQALRAWKKQIDSILDPETFSDVMHEVQTLMGIESEDTFETTTFSEDILKLEVSGPECQHFSVVDVPGIFRTATKGKTTLADADMVKSMVRRYMANPRSVMLVVVPANVDIATQEILTMAEQADPDGHRTLGVLTKPDLVDGGGEKNVMRLVQGIDHPLNLGWCLVRNLGQQHINDTYVDRSSVENAFFRDKEPWNKLDRDRIGIDALCKRLQDVLASMYRGQFSNVKRELHYRLTTAKRSLEALGVDRSTVEEQRRFILDISTRFNEVVSMALTSNYSSSSLFDDDPSLMFVTSVVNRNDRFGEDVEKFGHSYVFGKDFETKIEKLKIADASNLVEVRTTESLPDLEELLSGDLETTYVSGDIKSNTIEWLTNLYSSSRGFELGTFDKNLLSRTMKIQSTKWEPLARGYIFDIIHIAHSFITSLLGAIRLENCVKDALLSVLMEPLIETYRRAIEGVSFILHVERSNPLTINHYFNENLSKAREDRLRSSLDKHAGDYVDIDGQVSRVVTLEKIVQSHPMSNSEHTVFELHDILESYYKVARKRFVDNVCMQAADFNLVTGPHSPLKLFSPQFVNSLTEEQLEEIAGEDAAVKRKRDALTKEVADLQVGKKILG</sequence>
<evidence type="ECO:0000313" key="6">
    <source>
        <dbReference type="Proteomes" id="UP000308724"/>
    </source>
</evidence>
<dbReference type="GO" id="GO:0003924">
    <property type="term" value="F:GTPase activity"/>
    <property type="evidence" value="ECO:0007669"/>
    <property type="project" value="InterPro"/>
</dbReference>
<reference evidence="5 6" key="1">
    <citation type="submission" date="2018-10" db="EMBL/GenBank/DDBJ databases">
        <title>Fifty Aureobasidium pullulans genomes reveal a recombining polyextremotolerant generalist.</title>
        <authorList>
            <person name="Gostincar C."/>
            <person name="Turk M."/>
            <person name="Zajc J."/>
            <person name="Gunde-Cimerman N."/>
        </authorList>
    </citation>
    <scope>NUCLEOTIDE SEQUENCE [LARGE SCALE GENOMIC DNA]</scope>
    <source>
        <strain evidence="5 6">EXF-1645</strain>
    </source>
</reference>
<name>A0A4T0BKD4_AURPU</name>
<dbReference type="InterPro" id="IPR045063">
    <property type="entry name" value="Dynamin_N"/>
</dbReference>
<comment type="caution">
    <text evidence="5">The sequence shown here is derived from an EMBL/GenBank/DDBJ whole genome shotgun (WGS) entry which is preliminary data.</text>
</comment>
<dbReference type="GO" id="GO:0000266">
    <property type="term" value="P:mitochondrial fission"/>
    <property type="evidence" value="ECO:0007669"/>
    <property type="project" value="TreeGrafter"/>
</dbReference>
<feature type="domain" description="Dynamin-type G" evidence="4">
    <location>
        <begin position="31"/>
        <end position="325"/>
    </location>
</feature>
<dbReference type="PRINTS" id="PR00195">
    <property type="entry name" value="DYNAMIN"/>
</dbReference>
<dbReference type="AlphaFoldDB" id="A0A4T0BKD4"/>
<dbReference type="GO" id="GO:0005525">
    <property type="term" value="F:GTP binding"/>
    <property type="evidence" value="ECO:0007669"/>
    <property type="project" value="InterPro"/>
</dbReference>
<dbReference type="SMART" id="SM00053">
    <property type="entry name" value="DYNc"/>
    <property type="match status" value="1"/>
</dbReference>
<accession>A0A4T0BKD4</accession>
<dbReference type="GO" id="GO:0008017">
    <property type="term" value="F:microtubule binding"/>
    <property type="evidence" value="ECO:0007669"/>
    <property type="project" value="TreeGrafter"/>
</dbReference>
<dbReference type="GO" id="GO:0048312">
    <property type="term" value="P:intracellular distribution of mitochondria"/>
    <property type="evidence" value="ECO:0007669"/>
    <property type="project" value="TreeGrafter"/>
</dbReference>
<dbReference type="InterPro" id="IPR001401">
    <property type="entry name" value="Dynamin_GTPase"/>
</dbReference>
<dbReference type="GO" id="GO:0005874">
    <property type="term" value="C:microtubule"/>
    <property type="evidence" value="ECO:0007669"/>
    <property type="project" value="TreeGrafter"/>
</dbReference>
<evidence type="ECO:0000259" key="4">
    <source>
        <dbReference type="PROSITE" id="PS51718"/>
    </source>
</evidence>
<dbReference type="GO" id="GO:0016020">
    <property type="term" value="C:membrane"/>
    <property type="evidence" value="ECO:0007669"/>
    <property type="project" value="TreeGrafter"/>
</dbReference>
<dbReference type="InterPro" id="IPR020850">
    <property type="entry name" value="GED_dom"/>
</dbReference>
<gene>
    <name evidence="5" type="ORF">D6C78_08105</name>
</gene>
<dbReference type="Gene3D" id="3.40.50.300">
    <property type="entry name" value="P-loop containing nucleotide triphosphate hydrolases"/>
    <property type="match status" value="1"/>
</dbReference>
<dbReference type="Pfam" id="PF00350">
    <property type="entry name" value="Dynamin_N"/>
    <property type="match status" value="1"/>
</dbReference>
<dbReference type="PANTHER" id="PTHR11566:SF215">
    <property type="entry name" value="DYNAMIN GTPASE"/>
    <property type="match status" value="1"/>
</dbReference>
<keyword evidence="2" id="KW-0342">GTP-binding</keyword>
<keyword evidence="1" id="KW-0547">Nucleotide-binding</keyword>
<dbReference type="InterPro" id="IPR000375">
    <property type="entry name" value="Dynamin_stalk"/>
</dbReference>
<dbReference type="InterPro" id="IPR027417">
    <property type="entry name" value="P-loop_NTPase"/>
</dbReference>